<dbReference type="EMBL" id="BPTR01000001">
    <property type="protein sequence ID" value="GJG28835.1"/>
    <property type="molecule type" value="Genomic_DNA"/>
</dbReference>
<sequence>MQLKYYYGLHDYLKLKMQEKGLNYIKDALLPLYSDIVDEIIDDMESENQIMRYFKFPTCFKCEECGIKQSCCQIEMLQILKKVQIKSSQYQPDYKNFKYF</sequence>
<reference evidence="1" key="1">
    <citation type="submission" date="2021-08" db="EMBL/GenBank/DDBJ databases">
        <title>Prevotella lacticifex sp. nov., isolated from rumen of cow.</title>
        <authorList>
            <person name="Shinkai T."/>
            <person name="Ikeyama N."/>
            <person name="Kumagai M."/>
            <person name="Ohmori H."/>
            <person name="Sakamoto M."/>
            <person name="Ohkuma M."/>
            <person name="Mitsumori M."/>
        </authorList>
    </citation>
    <scope>NUCLEOTIDE SEQUENCE</scope>
    <source>
        <strain evidence="1">DSM 11371</strain>
    </source>
</reference>
<proteinExistence type="predicted"/>
<dbReference type="RefSeq" id="WP_006281669.1">
    <property type="nucleotide sequence ID" value="NZ_BPTR01000001.1"/>
</dbReference>
<protein>
    <submittedName>
        <fullName evidence="1">Uncharacterized protein</fullName>
    </submittedName>
</protein>
<evidence type="ECO:0000313" key="2">
    <source>
        <dbReference type="Proteomes" id="UP000887043"/>
    </source>
</evidence>
<name>A0AA37HXL5_SEGBR</name>
<evidence type="ECO:0000313" key="1">
    <source>
        <dbReference type="EMBL" id="GJG28835.1"/>
    </source>
</evidence>
<dbReference type="AlphaFoldDB" id="A0AA37HXL5"/>
<gene>
    <name evidence="1" type="ORF">PRRU23_25350</name>
</gene>
<comment type="caution">
    <text evidence="1">The sequence shown here is derived from an EMBL/GenBank/DDBJ whole genome shotgun (WGS) entry which is preliminary data.</text>
</comment>
<accession>A0AA37HXL5</accession>
<organism evidence="1 2">
    <name type="scientific">Segatella bryantii</name>
    <name type="common">Prevotella bryantii</name>
    <dbReference type="NCBI Taxonomy" id="77095"/>
    <lineage>
        <taxon>Bacteria</taxon>
        <taxon>Pseudomonadati</taxon>
        <taxon>Bacteroidota</taxon>
        <taxon>Bacteroidia</taxon>
        <taxon>Bacteroidales</taxon>
        <taxon>Prevotellaceae</taxon>
        <taxon>Segatella</taxon>
    </lineage>
</organism>
<dbReference type="Proteomes" id="UP000887043">
    <property type="component" value="Unassembled WGS sequence"/>
</dbReference>